<proteinExistence type="predicted"/>
<dbReference type="GeneID" id="65116408"/>
<dbReference type="Proteomes" id="UP000282192">
    <property type="component" value="Segment"/>
</dbReference>
<evidence type="ECO:0000256" key="1">
    <source>
        <dbReference type="SAM" id="MobiDB-lite"/>
    </source>
</evidence>
<feature type="compositionally biased region" description="Basic and acidic residues" evidence="1">
    <location>
        <begin position="61"/>
        <end position="71"/>
    </location>
</feature>
<dbReference type="EMBL" id="MH744424">
    <property type="protein sequence ID" value="AYD82121.1"/>
    <property type="molecule type" value="Genomic_DNA"/>
</dbReference>
<dbReference type="KEGG" id="vg:65116408"/>
<keyword evidence="3" id="KW-1185">Reference proteome</keyword>
<gene>
    <name evidence="2" type="primary">34</name>
    <name evidence="2" type="ORF">SEA_TURUNCU_34</name>
</gene>
<name>A0A386K9P3_9CAUD</name>
<accession>A0A386K9P3</accession>
<feature type="compositionally biased region" description="Basic and acidic residues" evidence="1">
    <location>
        <begin position="44"/>
        <end position="54"/>
    </location>
</feature>
<feature type="region of interest" description="Disordered" evidence="1">
    <location>
        <begin position="44"/>
        <end position="105"/>
    </location>
</feature>
<evidence type="ECO:0000313" key="2">
    <source>
        <dbReference type="EMBL" id="AYD82121.1"/>
    </source>
</evidence>
<protein>
    <submittedName>
        <fullName evidence="2">Uncharacterized protein</fullName>
    </submittedName>
</protein>
<sequence length="144" mass="15494">MADRKLVTYVMLREPGATSMSTFGPGDELPDWAEKMVEGKDHLFEAQDTADRARAVSQPRPAERDLADKDYAPGIGPGREPAASEEGDSQLVDIDTVPEPPKGNASREAWALFAEHPAVGVPVTPDMGRDDIKDACIDAGYVEA</sequence>
<evidence type="ECO:0000313" key="3">
    <source>
        <dbReference type="Proteomes" id="UP000282192"/>
    </source>
</evidence>
<reference evidence="2 3" key="1">
    <citation type="submission" date="2018-08" db="EMBL/GenBank/DDBJ databases">
        <authorList>
            <person name="Deleon-Fernandez R.L."/>
            <person name="Jaramillo-Canas A.J."/>
            <person name="Reyes-Pena L.A."/>
            <person name="Colon-Santos M."/>
            <person name="Contreras-Santini J."/>
            <person name="Cruz-Pauneto O.A."/>
            <person name="Deanca-Maldonado G."/>
            <person name="Fernandez-Martinez M."/>
            <person name="Vazquez E."/>
            <person name="Rubin M.R."/>
            <person name="Garlena R.A."/>
            <person name="Russell D.A."/>
            <person name="Pope W.H."/>
            <person name="Jacobs-Sera D."/>
            <person name="Hatfull G.F."/>
        </authorList>
    </citation>
    <scope>NUCLEOTIDE SEQUENCE [LARGE SCALE GENOMIC DNA]</scope>
</reference>
<dbReference type="RefSeq" id="YP_010098734.1">
    <property type="nucleotide sequence ID" value="NC_055769.1"/>
</dbReference>
<organism evidence="2 3">
    <name type="scientific">Gordonia phage Turuncu</name>
    <dbReference type="NCBI Taxonomy" id="2315610"/>
    <lineage>
        <taxon>Viruses</taxon>
        <taxon>Duplodnaviria</taxon>
        <taxon>Heunggongvirae</taxon>
        <taxon>Uroviricota</taxon>
        <taxon>Caudoviricetes</taxon>
        <taxon>Zierdtviridae</taxon>
        <taxon>Emilbogenvirinae</taxon>
        <taxon>Gruunavirus</taxon>
        <taxon>Gruunavirus turuncu</taxon>
    </lineage>
</organism>